<evidence type="ECO:0000256" key="5">
    <source>
        <dbReference type="ARBA" id="ARBA00022764"/>
    </source>
</evidence>
<keyword evidence="6" id="KW-0249">Electron transport</keyword>
<dbReference type="Proteomes" id="UP000693952">
    <property type="component" value="Chromosome"/>
</dbReference>
<evidence type="ECO:0000313" key="11">
    <source>
        <dbReference type="EMBL" id="QXH37773.1"/>
    </source>
</evidence>
<sequence length="211" mass="22270">MKTSLCAGLLLLAALCNAQAATPPQVETCTACHGAQGEGNALVGAPRLAGQQAEYLLVQLRDFKAGRRGYDANDRHGAQMRAVVASLDDSAFASLATYYSGLAFTSPGASSAADVTQGRELYQGTCASCHGPQAQGFAHLKTPRLNILDGAYLHRQLEHYAQGTRGSEEHAGTLGIWMRGISLQVRQDSERQALVDYITRLGASPASAIGH</sequence>
<keyword evidence="12" id="KW-1185">Reference proteome</keyword>
<dbReference type="PANTHER" id="PTHR33751">
    <property type="entry name" value="CBB3-TYPE CYTOCHROME C OXIDASE SUBUNIT FIXP"/>
    <property type="match status" value="1"/>
</dbReference>
<keyword evidence="2" id="KW-0813">Transport</keyword>
<protein>
    <submittedName>
        <fullName evidence="11">C-type cytochrome</fullName>
    </submittedName>
</protein>
<keyword evidence="9" id="KW-0732">Signal</keyword>
<evidence type="ECO:0000259" key="10">
    <source>
        <dbReference type="PROSITE" id="PS51007"/>
    </source>
</evidence>
<dbReference type="PANTHER" id="PTHR33751:SF9">
    <property type="entry name" value="CYTOCHROME C4"/>
    <property type="match status" value="1"/>
</dbReference>
<dbReference type="InterPro" id="IPR009056">
    <property type="entry name" value="Cyt_c-like_dom"/>
</dbReference>
<accession>A0ABX8MFD1</accession>
<feature type="domain" description="Cytochrome c" evidence="10">
    <location>
        <begin position="3"/>
        <end position="103"/>
    </location>
</feature>
<dbReference type="PROSITE" id="PS51007">
    <property type="entry name" value="CYTC"/>
    <property type="match status" value="2"/>
</dbReference>
<evidence type="ECO:0000256" key="4">
    <source>
        <dbReference type="ARBA" id="ARBA00022723"/>
    </source>
</evidence>
<dbReference type="InterPro" id="IPR050597">
    <property type="entry name" value="Cytochrome_c_Oxidase_Subunit"/>
</dbReference>
<dbReference type="PIRSF" id="PIRSF000005">
    <property type="entry name" value="Cytochrome_c4"/>
    <property type="match status" value="1"/>
</dbReference>
<keyword evidence="5" id="KW-0574">Periplasm</keyword>
<dbReference type="Gene3D" id="1.10.760.10">
    <property type="entry name" value="Cytochrome c-like domain"/>
    <property type="match status" value="2"/>
</dbReference>
<evidence type="ECO:0000256" key="2">
    <source>
        <dbReference type="ARBA" id="ARBA00022448"/>
    </source>
</evidence>
<dbReference type="SUPFAM" id="SSF46626">
    <property type="entry name" value="Cytochrome c"/>
    <property type="match status" value="2"/>
</dbReference>
<comment type="subcellular location">
    <subcellularLocation>
        <location evidence="1">Periplasm</location>
    </subcellularLocation>
</comment>
<feature type="domain" description="Cytochrome c" evidence="10">
    <location>
        <begin position="113"/>
        <end position="202"/>
    </location>
</feature>
<evidence type="ECO:0000256" key="7">
    <source>
        <dbReference type="ARBA" id="ARBA00023004"/>
    </source>
</evidence>
<dbReference type="Pfam" id="PF00034">
    <property type="entry name" value="Cytochrom_C"/>
    <property type="match status" value="2"/>
</dbReference>
<keyword evidence="4 8" id="KW-0479">Metal-binding</keyword>
<evidence type="ECO:0000256" key="6">
    <source>
        <dbReference type="ARBA" id="ARBA00022982"/>
    </source>
</evidence>
<organism evidence="11 12">
    <name type="scientific">Pseudomonas sessilinigenes</name>
    <dbReference type="NCBI Taxonomy" id="658629"/>
    <lineage>
        <taxon>Bacteria</taxon>
        <taxon>Pseudomonadati</taxon>
        <taxon>Pseudomonadota</taxon>
        <taxon>Gammaproteobacteria</taxon>
        <taxon>Pseudomonadales</taxon>
        <taxon>Pseudomonadaceae</taxon>
        <taxon>Pseudomonas</taxon>
    </lineage>
</organism>
<dbReference type="InterPro" id="IPR036909">
    <property type="entry name" value="Cyt_c-like_dom_sf"/>
</dbReference>
<gene>
    <name evidence="11" type="ORF">KSS89_15870</name>
</gene>
<proteinExistence type="predicted"/>
<keyword evidence="7 8" id="KW-0408">Iron</keyword>
<evidence type="ECO:0000256" key="8">
    <source>
        <dbReference type="PROSITE-ProRule" id="PRU00433"/>
    </source>
</evidence>
<dbReference type="InterPro" id="IPR024167">
    <property type="entry name" value="Cytochrome_c4-like"/>
</dbReference>
<evidence type="ECO:0000313" key="12">
    <source>
        <dbReference type="Proteomes" id="UP000693952"/>
    </source>
</evidence>
<dbReference type="EMBL" id="CP077074">
    <property type="protein sequence ID" value="QXH37773.1"/>
    <property type="molecule type" value="Genomic_DNA"/>
</dbReference>
<keyword evidence="3 8" id="KW-0349">Heme</keyword>
<evidence type="ECO:0000256" key="3">
    <source>
        <dbReference type="ARBA" id="ARBA00022617"/>
    </source>
</evidence>
<feature type="chain" id="PRO_5045816408" evidence="9">
    <location>
        <begin position="21"/>
        <end position="211"/>
    </location>
</feature>
<dbReference type="RefSeq" id="WP_068576146.1">
    <property type="nucleotide sequence ID" value="NZ_CP027706.1"/>
</dbReference>
<name>A0ABX8MFD1_9PSED</name>
<evidence type="ECO:0000256" key="9">
    <source>
        <dbReference type="SAM" id="SignalP"/>
    </source>
</evidence>
<reference evidence="11" key="1">
    <citation type="submission" date="2021-06" db="EMBL/GenBank/DDBJ databases">
        <title>Updating the genus Pseudomonas: Description of 43 new species and partition of the Pseudomonas putida group.</title>
        <authorList>
            <person name="Girard L."/>
            <person name="Lood C."/>
            <person name="Vandamme P."/>
            <person name="Rokni-Zadeh H."/>
            <person name="van Noort V."/>
            <person name="Hofte M."/>
            <person name="Lavigne R."/>
            <person name="De Mot R."/>
        </authorList>
    </citation>
    <scope>NUCLEOTIDE SEQUENCE</scope>
    <source>
        <strain evidence="11">CMR12a</strain>
    </source>
</reference>
<evidence type="ECO:0000256" key="1">
    <source>
        <dbReference type="ARBA" id="ARBA00004418"/>
    </source>
</evidence>
<feature type="signal peptide" evidence="9">
    <location>
        <begin position="1"/>
        <end position="20"/>
    </location>
</feature>